<dbReference type="InterPro" id="IPR036162">
    <property type="entry name" value="Resolvase-like_N_sf"/>
</dbReference>
<dbReference type="PANTHER" id="PTHR30461:SF23">
    <property type="entry name" value="DNA RECOMBINASE-RELATED"/>
    <property type="match status" value="1"/>
</dbReference>
<evidence type="ECO:0000313" key="4">
    <source>
        <dbReference type="Proteomes" id="UP000620327"/>
    </source>
</evidence>
<dbReference type="SUPFAM" id="SSF53041">
    <property type="entry name" value="Resolvase-like"/>
    <property type="match status" value="1"/>
</dbReference>
<dbReference type="InterPro" id="IPR050639">
    <property type="entry name" value="SSR_resolvase"/>
</dbReference>
<dbReference type="InterPro" id="IPR011109">
    <property type="entry name" value="DNA_bind_recombinase_dom"/>
</dbReference>
<dbReference type="PANTHER" id="PTHR30461">
    <property type="entry name" value="DNA-INVERTASE FROM LAMBDOID PROPHAGE"/>
    <property type="match status" value="1"/>
</dbReference>
<dbReference type="Pfam" id="PF13408">
    <property type="entry name" value="Zn_ribbon_recom"/>
    <property type="match status" value="1"/>
</dbReference>
<proteinExistence type="predicted"/>
<dbReference type="GO" id="GO:0000150">
    <property type="term" value="F:DNA strand exchange activity"/>
    <property type="evidence" value="ECO:0007669"/>
    <property type="project" value="InterPro"/>
</dbReference>
<evidence type="ECO:0000259" key="2">
    <source>
        <dbReference type="PROSITE" id="PS51737"/>
    </source>
</evidence>
<dbReference type="SMART" id="SM00857">
    <property type="entry name" value="Resolvase"/>
    <property type="match status" value="1"/>
</dbReference>
<feature type="domain" description="Recombinase" evidence="2">
    <location>
        <begin position="190"/>
        <end position="315"/>
    </location>
</feature>
<dbReference type="InterPro" id="IPR038109">
    <property type="entry name" value="DNA_bind_recomb_sf"/>
</dbReference>
<dbReference type="CDD" id="cd00338">
    <property type="entry name" value="Ser_Recombinase"/>
    <property type="match status" value="1"/>
</dbReference>
<comment type="caution">
    <text evidence="3">The sequence shown here is derived from an EMBL/GenBank/DDBJ whole genome shotgun (WGS) entry which is preliminary data.</text>
</comment>
<evidence type="ECO:0000259" key="1">
    <source>
        <dbReference type="PROSITE" id="PS51736"/>
    </source>
</evidence>
<organism evidence="3 4">
    <name type="scientific">Dysosmobacter segnis</name>
    <dbReference type="NCBI Taxonomy" id="2763042"/>
    <lineage>
        <taxon>Bacteria</taxon>
        <taxon>Bacillati</taxon>
        <taxon>Bacillota</taxon>
        <taxon>Clostridia</taxon>
        <taxon>Eubacteriales</taxon>
        <taxon>Oscillospiraceae</taxon>
        <taxon>Dysosmobacter</taxon>
    </lineage>
</organism>
<gene>
    <name evidence="3" type="ORF">H8Z83_10200</name>
</gene>
<dbReference type="Pfam" id="PF07508">
    <property type="entry name" value="Recombinase"/>
    <property type="match status" value="1"/>
</dbReference>
<keyword evidence="4" id="KW-1185">Reference proteome</keyword>
<dbReference type="InterPro" id="IPR006119">
    <property type="entry name" value="Resolv_N"/>
</dbReference>
<feature type="domain" description="Resolvase/invertase-type recombinase catalytic" evidence="1">
    <location>
        <begin position="34"/>
        <end position="182"/>
    </location>
</feature>
<dbReference type="PROSITE" id="PS51736">
    <property type="entry name" value="RECOMBINASES_3"/>
    <property type="match status" value="1"/>
</dbReference>
<dbReference type="GO" id="GO:0003677">
    <property type="term" value="F:DNA binding"/>
    <property type="evidence" value="ECO:0007669"/>
    <property type="project" value="InterPro"/>
</dbReference>
<dbReference type="InterPro" id="IPR025827">
    <property type="entry name" value="Zn_ribbon_recom_dom"/>
</dbReference>
<dbReference type="AlphaFoldDB" id="A0A923S7F1"/>
<protein>
    <submittedName>
        <fullName evidence="3">Recombinase family protein</fullName>
    </submittedName>
</protein>
<dbReference type="RefSeq" id="WP_187014936.1">
    <property type="nucleotide sequence ID" value="NZ_JACOQI010000009.1"/>
</dbReference>
<evidence type="ECO:0000313" key="3">
    <source>
        <dbReference type="EMBL" id="MBC5770689.1"/>
    </source>
</evidence>
<dbReference type="PROSITE" id="PS51737">
    <property type="entry name" value="RECOMBINASE_DNA_BIND"/>
    <property type="match status" value="1"/>
</dbReference>
<reference evidence="3" key="1">
    <citation type="submission" date="2020-08" db="EMBL/GenBank/DDBJ databases">
        <title>Genome public.</title>
        <authorList>
            <person name="Liu C."/>
            <person name="Sun Q."/>
        </authorList>
    </citation>
    <scope>NUCLEOTIDE SEQUENCE</scope>
    <source>
        <strain evidence="3">BX15</strain>
    </source>
</reference>
<accession>A0A923S7F1</accession>
<name>A0A923S7F1_9FIRM</name>
<sequence length="531" mass="60507">MNNREKNIGSLALNPSPRRIIIPAADQDHARPLRVAAYARVSSDSSDQLHSYAAQTAYFAKLINSDPNWTFVDVYADKGITGTSTEKREDFQRMMEDCRSGKIDRILVKSISRFARNTKESLAAVRELKALDISVYFEEQNIDTAQATGETLTAVFSALAQKESEAISERMRHSYQMRMQRGAFSTHCAPYGYRLVENRLEVIEEEAVIIRQIFDRYLSGISMEDIAKEITALGIPTKQNTPFWQVRSIQYILRNEKYVGDSLLGKTYTTLTLPHRKIENKGEGVQYFIEGSHPPIVSRTVFDKAQQLLSRKSAVIPPRAAAPHPLSRKIVCGHCGAFCKRKKTRGTAYWICQTHNKNAGSCPTMQIPETEITEAFLRIYFTLKHHGDQVLTQLIQDLQTAKNGKLLWSEDIVELNKQIADIACQERLLAQLKQQAVVDPDIFIFQSNQLAEQRREAKLKKSRILRSEDDQSVQRTQELLDILEDGPDLLMTFDEALFSELVETITIQDNSTIRFRLINGLELPEHIERKK</sequence>
<dbReference type="EMBL" id="JACOQI010000009">
    <property type="protein sequence ID" value="MBC5770689.1"/>
    <property type="molecule type" value="Genomic_DNA"/>
</dbReference>
<dbReference type="Pfam" id="PF00239">
    <property type="entry name" value="Resolvase"/>
    <property type="match status" value="1"/>
</dbReference>
<dbReference type="Gene3D" id="3.40.50.1390">
    <property type="entry name" value="Resolvase, N-terminal catalytic domain"/>
    <property type="match status" value="1"/>
</dbReference>
<dbReference type="Gene3D" id="3.90.1750.20">
    <property type="entry name" value="Putative Large Serine Recombinase, Chain B, Domain 2"/>
    <property type="match status" value="1"/>
</dbReference>
<dbReference type="Proteomes" id="UP000620327">
    <property type="component" value="Unassembled WGS sequence"/>
</dbReference>